<keyword evidence="6 16" id="KW-0732">Signal</keyword>
<dbReference type="EMBL" id="CM010716">
    <property type="protein sequence ID" value="RZC50730.1"/>
    <property type="molecule type" value="Genomic_DNA"/>
</dbReference>
<evidence type="ECO:0000256" key="2">
    <source>
        <dbReference type="ARBA" id="ARBA00022527"/>
    </source>
</evidence>
<proteinExistence type="predicted"/>
<dbReference type="Gene3D" id="3.30.200.20">
    <property type="entry name" value="Phosphorylase Kinase, domain 1"/>
    <property type="match status" value="1"/>
</dbReference>
<dbReference type="GO" id="GO:0004674">
    <property type="term" value="F:protein serine/threonine kinase activity"/>
    <property type="evidence" value="ECO:0007669"/>
    <property type="project" value="UniProtKB-KW"/>
</dbReference>
<feature type="signal peptide" evidence="16">
    <location>
        <begin position="1"/>
        <end position="27"/>
    </location>
</feature>
<evidence type="ECO:0008006" key="21">
    <source>
        <dbReference type="Google" id="ProtNLM"/>
    </source>
</evidence>
<dbReference type="CDD" id="cd23509">
    <property type="entry name" value="Gnk2-like"/>
    <property type="match status" value="2"/>
</dbReference>
<dbReference type="FunFam" id="1.10.510.10:FF:000129">
    <property type="entry name" value="cysteine-rich receptor-like protein kinase 10"/>
    <property type="match status" value="1"/>
</dbReference>
<dbReference type="SUPFAM" id="SSF56112">
    <property type="entry name" value="Protein kinase-like (PK-like)"/>
    <property type="match status" value="1"/>
</dbReference>
<keyword evidence="13" id="KW-0325">Glycoprotein</keyword>
<dbReference type="PANTHER" id="PTHR27002:SF1050">
    <property type="entry name" value="CYSTEINE-RICH RECEPTOR-LIKE PROTEIN KINASE 5"/>
    <property type="match status" value="1"/>
</dbReference>
<dbReference type="FunFam" id="3.30.200.20:FF:000142">
    <property type="entry name" value="Cysteine-rich receptor-like protein kinase 10"/>
    <property type="match status" value="1"/>
</dbReference>
<keyword evidence="20" id="KW-1185">Reference proteome</keyword>
<dbReference type="InterPro" id="IPR011009">
    <property type="entry name" value="Kinase-like_dom_sf"/>
</dbReference>
<evidence type="ECO:0000259" key="17">
    <source>
        <dbReference type="PROSITE" id="PS50011"/>
    </source>
</evidence>
<comment type="subcellular location">
    <subcellularLocation>
        <location evidence="1">Membrane</location>
        <topology evidence="1">Single-pass membrane protein</topology>
    </subcellularLocation>
</comment>
<dbReference type="FunFam" id="3.30.430.20:FF:000009">
    <property type="entry name" value="Cysteine-rich receptor-like protein kinase 28"/>
    <property type="match status" value="1"/>
</dbReference>
<dbReference type="PROSITE" id="PS00107">
    <property type="entry name" value="PROTEIN_KINASE_ATP"/>
    <property type="match status" value="1"/>
</dbReference>
<dbReference type="Gene3D" id="3.30.430.20">
    <property type="entry name" value="Gnk2 domain, C-X8-C-X2-C motif"/>
    <property type="match status" value="2"/>
</dbReference>
<gene>
    <name evidence="19" type="ORF">C5167_019167</name>
</gene>
<evidence type="ECO:0000256" key="14">
    <source>
        <dbReference type="PROSITE-ProRule" id="PRU10141"/>
    </source>
</evidence>
<dbReference type="Pfam" id="PF07714">
    <property type="entry name" value="PK_Tyr_Ser-Thr"/>
    <property type="match status" value="1"/>
</dbReference>
<dbReference type="InterPro" id="IPR002902">
    <property type="entry name" value="GNK2"/>
</dbReference>
<dbReference type="PROSITE" id="PS50011">
    <property type="entry name" value="PROTEIN_KINASE_DOM"/>
    <property type="match status" value="1"/>
</dbReference>
<dbReference type="FunFam" id="3.30.430.20:FF:000002">
    <property type="entry name" value="Cysteine-rich receptor-like protein kinase 10"/>
    <property type="match status" value="1"/>
</dbReference>
<dbReference type="InterPro" id="IPR038408">
    <property type="entry name" value="GNK2_sf"/>
</dbReference>
<evidence type="ECO:0000256" key="3">
    <source>
        <dbReference type="ARBA" id="ARBA00022553"/>
    </source>
</evidence>
<dbReference type="InterPro" id="IPR000719">
    <property type="entry name" value="Prot_kinase_dom"/>
</dbReference>
<evidence type="ECO:0000259" key="18">
    <source>
        <dbReference type="PROSITE" id="PS51473"/>
    </source>
</evidence>
<evidence type="ECO:0000313" key="20">
    <source>
        <dbReference type="Proteomes" id="UP000316621"/>
    </source>
</evidence>
<dbReference type="GO" id="GO:0005524">
    <property type="term" value="F:ATP binding"/>
    <property type="evidence" value="ECO:0007669"/>
    <property type="project" value="UniProtKB-UniRule"/>
</dbReference>
<dbReference type="InterPro" id="IPR017441">
    <property type="entry name" value="Protein_kinase_ATP_BS"/>
</dbReference>
<evidence type="ECO:0000313" key="19">
    <source>
        <dbReference type="EMBL" id="RZC50730.1"/>
    </source>
</evidence>
<evidence type="ECO:0000256" key="1">
    <source>
        <dbReference type="ARBA" id="ARBA00004167"/>
    </source>
</evidence>
<evidence type="ECO:0000256" key="10">
    <source>
        <dbReference type="ARBA" id="ARBA00022840"/>
    </source>
</evidence>
<feature type="compositionally biased region" description="Pro residues" evidence="15">
    <location>
        <begin position="260"/>
        <end position="270"/>
    </location>
</feature>
<organism evidence="19 20">
    <name type="scientific">Papaver somniferum</name>
    <name type="common">Opium poppy</name>
    <dbReference type="NCBI Taxonomy" id="3469"/>
    <lineage>
        <taxon>Eukaryota</taxon>
        <taxon>Viridiplantae</taxon>
        <taxon>Streptophyta</taxon>
        <taxon>Embryophyta</taxon>
        <taxon>Tracheophyta</taxon>
        <taxon>Spermatophyta</taxon>
        <taxon>Magnoliopsida</taxon>
        <taxon>Ranunculales</taxon>
        <taxon>Papaveraceae</taxon>
        <taxon>Papaveroideae</taxon>
        <taxon>Papaver</taxon>
    </lineage>
</organism>
<keyword evidence="3" id="KW-0597">Phosphoprotein</keyword>
<evidence type="ECO:0000256" key="11">
    <source>
        <dbReference type="ARBA" id="ARBA00022989"/>
    </source>
</evidence>
<keyword evidence="2" id="KW-0723">Serine/threonine-protein kinase</keyword>
<dbReference type="SMART" id="SM00220">
    <property type="entry name" value="S_TKc"/>
    <property type="match status" value="1"/>
</dbReference>
<dbReference type="InterPro" id="IPR001245">
    <property type="entry name" value="Ser-Thr/Tyr_kinase_cat_dom"/>
</dbReference>
<feature type="domain" description="Gnk2-homologous" evidence="18">
    <location>
        <begin position="140"/>
        <end position="250"/>
    </location>
</feature>
<keyword evidence="9" id="KW-0418">Kinase</keyword>
<feature type="domain" description="Gnk2-homologous" evidence="18">
    <location>
        <begin position="30"/>
        <end position="134"/>
    </location>
</feature>
<feature type="region of interest" description="Disordered" evidence="15">
    <location>
        <begin position="257"/>
        <end position="280"/>
    </location>
</feature>
<evidence type="ECO:0000256" key="4">
    <source>
        <dbReference type="ARBA" id="ARBA00022679"/>
    </source>
</evidence>
<dbReference type="PROSITE" id="PS51473">
    <property type="entry name" value="GNK2"/>
    <property type="match status" value="2"/>
</dbReference>
<evidence type="ECO:0000256" key="9">
    <source>
        <dbReference type="ARBA" id="ARBA00022777"/>
    </source>
</evidence>
<keyword evidence="8 14" id="KW-0547">Nucleotide-binding</keyword>
<feature type="domain" description="Protein kinase" evidence="17">
    <location>
        <begin position="304"/>
        <end position="609"/>
    </location>
</feature>
<dbReference type="AlphaFoldDB" id="A0A4Y7ISF7"/>
<keyword evidence="12" id="KW-0472">Membrane</keyword>
<evidence type="ECO:0000256" key="8">
    <source>
        <dbReference type="ARBA" id="ARBA00022741"/>
    </source>
</evidence>
<dbReference type="Proteomes" id="UP000316621">
    <property type="component" value="Chromosome 2"/>
</dbReference>
<dbReference type="Gene3D" id="1.10.510.10">
    <property type="entry name" value="Transferase(Phosphotransferase) domain 1"/>
    <property type="match status" value="1"/>
</dbReference>
<feature type="chain" id="PRO_5021486786" description="Cysteine-rich receptor-like protein kinase" evidence="16">
    <location>
        <begin position="28"/>
        <end position="638"/>
    </location>
</feature>
<keyword evidence="10 14" id="KW-0067">ATP-binding</keyword>
<evidence type="ECO:0000256" key="5">
    <source>
        <dbReference type="ARBA" id="ARBA00022692"/>
    </source>
</evidence>
<evidence type="ECO:0000256" key="12">
    <source>
        <dbReference type="ARBA" id="ARBA00023136"/>
    </source>
</evidence>
<reference evidence="19 20" key="1">
    <citation type="journal article" date="2018" name="Science">
        <title>The opium poppy genome and morphinan production.</title>
        <authorList>
            <person name="Guo L."/>
            <person name="Winzer T."/>
            <person name="Yang X."/>
            <person name="Li Y."/>
            <person name="Ning Z."/>
            <person name="He Z."/>
            <person name="Teodor R."/>
            <person name="Lu Y."/>
            <person name="Bowser T.A."/>
            <person name="Graham I.A."/>
            <person name="Ye K."/>
        </authorList>
    </citation>
    <scope>NUCLEOTIDE SEQUENCE [LARGE SCALE GENOMIC DNA]</scope>
    <source>
        <strain evidence="20">cv. HN1</strain>
        <tissue evidence="19">Leaves</tissue>
    </source>
</reference>
<evidence type="ECO:0000256" key="16">
    <source>
        <dbReference type="SAM" id="SignalP"/>
    </source>
</evidence>
<accession>A0A4Y7ISF7</accession>
<evidence type="ECO:0000256" key="7">
    <source>
        <dbReference type="ARBA" id="ARBA00022737"/>
    </source>
</evidence>
<dbReference type="GO" id="GO:0005886">
    <property type="term" value="C:plasma membrane"/>
    <property type="evidence" value="ECO:0007669"/>
    <property type="project" value="TreeGrafter"/>
</dbReference>
<keyword evidence="11" id="KW-1133">Transmembrane helix</keyword>
<feature type="non-terminal residue" evidence="19">
    <location>
        <position position="638"/>
    </location>
</feature>
<dbReference type="CDD" id="cd14066">
    <property type="entry name" value="STKc_IRAK"/>
    <property type="match status" value="1"/>
</dbReference>
<sequence length="638" mass="71718">MSSYIFRLITSAVIILMIHISGDKVTAQPSFATEYRCLGDNYTNPSQFQVNLNKVLSSLSSDITASDRKFFNGSTGNNLDKVYGILLCRGDITQETCKFCAETAISELTERCPNTKEYITFYTYCMLRYSDKNIFSVMEEKPEITLHNRESYTNPKEFNEIAAQFMKGLVRIATTNANPSETLLFATGEIDYSSTSIIYGLVQCTPDISTSDCNDCLMGAVVNISSCCYGRIGGIVLRPSCNIRYEPYLFYDYKQETNPGPLPSSPPPKPNVTATTGDTDMDDITRIESSRFDLNTIKAATGNFSNDNKLGKGGFGYVYKGTLSNGQEIAVKRLSINSEQGKKEFKTEVGLLVKLQHRNLVRLLGFCLEGEEKQLIYEFLPNGSLDQIIFGLEPLFIHFEFYLSLSNLSTIRLWILSNLDPTKAANLNWETRYKIIGGIAKGLLYLHEDSRLRIIHRDLKAANVLLDEENNAKIADFGMAKLFDLDLTQGNSSKAVGTFGYIAPEYVLHGQFSTKSDVYSFGILLLEIITGRRINQFYESESSEYLLTYVWRHWEEGTALELMDQTLRENYIENEVKRCIQVGLLSVQDVIERPTMAKVAQMLANDTTIPESLPPPAVFSHSRIQLNRFPESDTSTSA</sequence>
<dbReference type="GO" id="GO:0006950">
    <property type="term" value="P:response to stress"/>
    <property type="evidence" value="ECO:0007669"/>
    <property type="project" value="UniProtKB-ARBA"/>
</dbReference>
<dbReference type="InterPro" id="IPR008271">
    <property type="entry name" value="Ser/Thr_kinase_AS"/>
</dbReference>
<keyword evidence="4" id="KW-0808">Transferase</keyword>
<dbReference type="Pfam" id="PF01657">
    <property type="entry name" value="Stress-antifung"/>
    <property type="match status" value="2"/>
</dbReference>
<feature type="binding site" evidence="14">
    <location>
        <position position="332"/>
    </location>
    <ligand>
        <name>ATP</name>
        <dbReference type="ChEBI" id="CHEBI:30616"/>
    </ligand>
</feature>
<keyword evidence="5" id="KW-0812">Transmembrane</keyword>
<evidence type="ECO:0000256" key="15">
    <source>
        <dbReference type="SAM" id="MobiDB-lite"/>
    </source>
</evidence>
<keyword evidence="7" id="KW-0677">Repeat</keyword>
<dbReference type="PROSITE" id="PS00108">
    <property type="entry name" value="PROTEIN_KINASE_ST"/>
    <property type="match status" value="1"/>
</dbReference>
<evidence type="ECO:0000256" key="6">
    <source>
        <dbReference type="ARBA" id="ARBA00022729"/>
    </source>
</evidence>
<name>A0A4Y7ISF7_PAPSO</name>
<protein>
    <recommendedName>
        <fullName evidence="21">Cysteine-rich receptor-like protein kinase</fullName>
    </recommendedName>
</protein>
<dbReference type="STRING" id="3469.A0A4Y7ISF7"/>
<dbReference type="OMA" id="TRLDWQM"/>
<dbReference type="PANTHER" id="PTHR27002">
    <property type="entry name" value="RECEPTOR-LIKE SERINE/THREONINE-PROTEIN KINASE SD1-8"/>
    <property type="match status" value="1"/>
</dbReference>
<dbReference type="Gramene" id="RZC50730">
    <property type="protein sequence ID" value="RZC50730"/>
    <property type="gene ID" value="C5167_019167"/>
</dbReference>
<evidence type="ECO:0000256" key="13">
    <source>
        <dbReference type="ARBA" id="ARBA00023180"/>
    </source>
</evidence>